<protein>
    <submittedName>
        <fullName evidence="4">Alpha/beta hydrolase</fullName>
    </submittedName>
</protein>
<dbReference type="SUPFAM" id="SSF53474">
    <property type="entry name" value="alpha/beta-Hydrolases"/>
    <property type="match status" value="1"/>
</dbReference>
<name>B4CWZ1_9BACT</name>
<reference evidence="4 5" key="1">
    <citation type="journal article" date="2011" name="J. Bacteriol.">
        <title>Genome sequence of Chthoniobacter flavus Ellin428, an aerobic heterotrophic soil bacterium.</title>
        <authorList>
            <person name="Kant R."/>
            <person name="van Passel M.W."/>
            <person name="Palva A."/>
            <person name="Lucas S."/>
            <person name="Lapidus A."/>
            <person name="Glavina Del Rio T."/>
            <person name="Dalin E."/>
            <person name="Tice H."/>
            <person name="Bruce D."/>
            <person name="Goodwin L."/>
            <person name="Pitluck S."/>
            <person name="Larimer F.W."/>
            <person name="Land M.L."/>
            <person name="Hauser L."/>
            <person name="Sangwan P."/>
            <person name="de Vos W.M."/>
            <person name="Janssen P.H."/>
            <person name="Smidt H."/>
        </authorList>
    </citation>
    <scope>NUCLEOTIDE SEQUENCE [LARGE SCALE GENOMIC DNA]</scope>
    <source>
        <strain evidence="4 5">Ellin428</strain>
    </source>
</reference>
<dbReference type="RefSeq" id="WP_006978930.1">
    <property type="nucleotide sequence ID" value="NZ_ABVL01000003.1"/>
</dbReference>
<dbReference type="EMBL" id="ABVL01000003">
    <property type="protein sequence ID" value="EDY21311.1"/>
    <property type="molecule type" value="Genomic_DNA"/>
</dbReference>
<comment type="caution">
    <text evidence="4">The sequence shown here is derived from an EMBL/GenBank/DDBJ whole genome shotgun (WGS) entry which is preliminary data.</text>
</comment>
<dbReference type="PANTHER" id="PTHR48081:SF6">
    <property type="entry name" value="PEPTIDASE S9 PROLYL OLIGOPEPTIDASE CATALYTIC DOMAIN-CONTAINING PROTEIN"/>
    <property type="match status" value="1"/>
</dbReference>
<dbReference type="PANTHER" id="PTHR48081">
    <property type="entry name" value="AB HYDROLASE SUPERFAMILY PROTEIN C4A8.06C"/>
    <property type="match status" value="1"/>
</dbReference>
<keyword evidence="2" id="KW-0732">Signal</keyword>
<feature type="chain" id="PRO_5002800247" evidence="2">
    <location>
        <begin position="21"/>
        <end position="294"/>
    </location>
</feature>
<accession>B4CWZ1</accession>
<dbReference type="eggNOG" id="COG0657">
    <property type="taxonomic scope" value="Bacteria"/>
</dbReference>
<dbReference type="GO" id="GO:0016787">
    <property type="term" value="F:hydrolase activity"/>
    <property type="evidence" value="ECO:0007669"/>
    <property type="project" value="UniProtKB-KW"/>
</dbReference>
<dbReference type="Pfam" id="PF20434">
    <property type="entry name" value="BD-FAE"/>
    <property type="match status" value="1"/>
</dbReference>
<keyword evidence="5" id="KW-1185">Reference proteome</keyword>
<dbReference type="InterPro" id="IPR050300">
    <property type="entry name" value="GDXG_lipolytic_enzyme"/>
</dbReference>
<gene>
    <name evidence="4" type="ORF">CfE428DRAFT_1604</name>
</gene>
<dbReference type="Gene3D" id="3.40.50.1820">
    <property type="entry name" value="alpha/beta hydrolase"/>
    <property type="match status" value="1"/>
</dbReference>
<dbReference type="InterPro" id="IPR049492">
    <property type="entry name" value="BD-FAE-like_dom"/>
</dbReference>
<organism evidence="4 5">
    <name type="scientific">Chthoniobacter flavus Ellin428</name>
    <dbReference type="NCBI Taxonomy" id="497964"/>
    <lineage>
        <taxon>Bacteria</taxon>
        <taxon>Pseudomonadati</taxon>
        <taxon>Verrucomicrobiota</taxon>
        <taxon>Spartobacteria</taxon>
        <taxon>Chthoniobacterales</taxon>
        <taxon>Chthoniobacteraceae</taxon>
        <taxon>Chthoniobacter</taxon>
    </lineage>
</organism>
<keyword evidence="1 4" id="KW-0378">Hydrolase</keyword>
<dbReference type="STRING" id="497964.CfE428DRAFT_1604"/>
<sequence length="294" mass="32396" precursor="true">MISPRVLSLLCVFVVGSVVAAEHPTEPMRLWAGKAPDALGDAPKDIPTLTPYWPADDQASGAAFIVCPGGGYRNLAAHEGEPFAKWLNSLGIAAFVLKYRLTTDGYFVPTTLLDAARALRTVRAHATEWGIDPKRIGMIGSSAGGHLTATLITQFDNGKPDDADPVERVSSRPDLAVLCYGFILFDQPNPEREARFLGAHATPELKNLLSPRLNVRKDTPTTFIWQTVEDEKVPVDNAFAFADAMREKGVPFDLHLYQKGKHGIGLGFKTFDPEKLHPWTRDCAFWLKEHGFMK</sequence>
<evidence type="ECO:0000313" key="4">
    <source>
        <dbReference type="EMBL" id="EDY21311.1"/>
    </source>
</evidence>
<feature type="signal peptide" evidence="2">
    <location>
        <begin position="1"/>
        <end position="20"/>
    </location>
</feature>
<dbReference type="InterPro" id="IPR029058">
    <property type="entry name" value="AB_hydrolase_fold"/>
</dbReference>
<dbReference type="Proteomes" id="UP000005824">
    <property type="component" value="Unassembled WGS sequence"/>
</dbReference>
<proteinExistence type="predicted"/>
<evidence type="ECO:0000259" key="3">
    <source>
        <dbReference type="Pfam" id="PF20434"/>
    </source>
</evidence>
<evidence type="ECO:0000256" key="1">
    <source>
        <dbReference type="ARBA" id="ARBA00022801"/>
    </source>
</evidence>
<dbReference type="AlphaFoldDB" id="B4CWZ1"/>
<dbReference type="InParanoid" id="B4CWZ1"/>
<feature type="domain" description="BD-FAE-like" evidence="3">
    <location>
        <begin position="52"/>
        <end position="243"/>
    </location>
</feature>
<evidence type="ECO:0000313" key="5">
    <source>
        <dbReference type="Proteomes" id="UP000005824"/>
    </source>
</evidence>
<evidence type="ECO:0000256" key="2">
    <source>
        <dbReference type="SAM" id="SignalP"/>
    </source>
</evidence>